<dbReference type="EMBL" id="CAXKWB010024202">
    <property type="protein sequence ID" value="CAL4126136.1"/>
    <property type="molecule type" value="Genomic_DNA"/>
</dbReference>
<keyword evidence="1" id="KW-0812">Transmembrane</keyword>
<dbReference type="SUPFAM" id="SSF51713">
    <property type="entry name" value="tRNA-guanine transglycosylase"/>
    <property type="match status" value="1"/>
</dbReference>
<comment type="caution">
    <text evidence="3">The sequence shown here is derived from an EMBL/GenBank/DDBJ whole genome shotgun (WGS) entry which is preliminary data.</text>
</comment>
<proteinExistence type="predicted"/>
<name>A0AAV2RHS2_MEGNR</name>
<keyword evidence="1" id="KW-1133">Transmembrane helix</keyword>
<evidence type="ECO:0000313" key="3">
    <source>
        <dbReference type="EMBL" id="CAL4126136.1"/>
    </source>
</evidence>
<organism evidence="3 4">
    <name type="scientific">Meganyctiphanes norvegica</name>
    <name type="common">Northern krill</name>
    <name type="synonym">Thysanopoda norvegica</name>
    <dbReference type="NCBI Taxonomy" id="48144"/>
    <lineage>
        <taxon>Eukaryota</taxon>
        <taxon>Metazoa</taxon>
        <taxon>Ecdysozoa</taxon>
        <taxon>Arthropoda</taxon>
        <taxon>Crustacea</taxon>
        <taxon>Multicrustacea</taxon>
        <taxon>Malacostraca</taxon>
        <taxon>Eumalacostraca</taxon>
        <taxon>Eucarida</taxon>
        <taxon>Euphausiacea</taxon>
        <taxon>Euphausiidae</taxon>
        <taxon>Meganyctiphanes</taxon>
    </lineage>
</organism>
<keyword evidence="4" id="KW-1185">Reference proteome</keyword>
<dbReference type="InterPro" id="IPR002616">
    <property type="entry name" value="tRNA_ribo_trans-like"/>
</dbReference>
<accession>A0AAV2RHS2</accession>
<dbReference type="AlphaFoldDB" id="A0AAV2RHS2"/>
<evidence type="ECO:0000259" key="2">
    <source>
        <dbReference type="Pfam" id="PF01702"/>
    </source>
</evidence>
<evidence type="ECO:0000313" key="4">
    <source>
        <dbReference type="Proteomes" id="UP001497623"/>
    </source>
</evidence>
<protein>
    <recommendedName>
        <fullName evidence="2">tRNA-guanine(15) transglycosylase-like domain-containing protein</fullName>
    </recommendedName>
</protein>
<sequence length="453" mass="51002">MPELLGINSGSQRRISRCTDNNKNIQKMKFAIEHISSSGARVGRLSALRSQPDHVYETPLCLISTQGGSVPHLTQDVVHMVTSKEAILSHSAQQLCQQTKTLQAFKKGLNSFAGLPSHGSHLSVQYSSKETPPGYNDKKGISVWSYSGRQQLDAKRYMELVAAVRPDWFEALSDADTDAESSKKRRFKSMESSTNLLQQCQDMRKERMDLNSVPIFAPLLGGYNIEDRKRWSQAIAEKTDVHGYTLLGLVTHRYPMENHAYAARTTIATGKGHNNECCHCYTIIINSCWSALNILSIFFAVELCISVLSLSFILLPFTPSGCIVLVSSIFDDQIQPKMRKFKNIIFEGFSENKEKEHSGVTCVTVRDKLFVVEKAGFLPGYVCDQIVTFRWPPFFLKDLGVGKEIIAFLNNFIQNSRHRIKFFNGVYESQITAATTSKYQIELSNFIKKNDVL</sequence>
<dbReference type="InterPro" id="IPR050852">
    <property type="entry name" value="Queuine_tRNA-ribosyltrfase"/>
</dbReference>
<dbReference type="Proteomes" id="UP001497623">
    <property type="component" value="Unassembled WGS sequence"/>
</dbReference>
<dbReference type="GO" id="GO:0006400">
    <property type="term" value="P:tRNA modification"/>
    <property type="evidence" value="ECO:0007669"/>
    <property type="project" value="InterPro"/>
</dbReference>
<keyword evidence="1" id="KW-0472">Membrane</keyword>
<feature type="transmembrane region" description="Helical" evidence="1">
    <location>
        <begin position="297"/>
        <end position="330"/>
    </location>
</feature>
<feature type="domain" description="tRNA-guanine(15) transglycosylase-like" evidence="2">
    <location>
        <begin position="39"/>
        <end position="252"/>
    </location>
</feature>
<evidence type="ECO:0000256" key="1">
    <source>
        <dbReference type="SAM" id="Phobius"/>
    </source>
</evidence>
<dbReference type="InterPro" id="IPR036511">
    <property type="entry name" value="TGT-like_sf"/>
</dbReference>
<dbReference type="Pfam" id="PF01702">
    <property type="entry name" value="TGT"/>
    <property type="match status" value="1"/>
</dbReference>
<dbReference type="PANTHER" id="PTHR46064">
    <property type="entry name" value="QUEUINE TRNA-RIBOSYLTRANSFERASE ACCESSORY SUBUNIT 2"/>
    <property type="match status" value="1"/>
</dbReference>
<gene>
    <name evidence="3" type="ORF">MNOR_LOCUS25401</name>
</gene>
<feature type="non-terminal residue" evidence="3">
    <location>
        <position position="453"/>
    </location>
</feature>
<reference evidence="3 4" key="1">
    <citation type="submission" date="2024-05" db="EMBL/GenBank/DDBJ databases">
        <authorList>
            <person name="Wallberg A."/>
        </authorList>
    </citation>
    <scope>NUCLEOTIDE SEQUENCE [LARGE SCALE GENOMIC DNA]</scope>
</reference>
<dbReference type="Gene3D" id="3.20.20.105">
    <property type="entry name" value="Queuine tRNA-ribosyltransferase-like"/>
    <property type="match status" value="1"/>
</dbReference>
<dbReference type="PANTHER" id="PTHR46064:SF1">
    <property type="entry name" value="QUEUINE TRNA-RIBOSYLTRANSFERASE ACCESSORY SUBUNIT 2"/>
    <property type="match status" value="1"/>
</dbReference>